<dbReference type="Pfam" id="PF07811">
    <property type="entry name" value="TadE"/>
    <property type="match status" value="1"/>
</dbReference>
<evidence type="ECO:0000259" key="2">
    <source>
        <dbReference type="Pfam" id="PF07811"/>
    </source>
</evidence>
<evidence type="ECO:0000256" key="1">
    <source>
        <dbReference type="SAM" id="Phobius"/>
    </source>
</evidence>
<sequence>MQRSWDTIRADQASVSRRVTGFCKDDQGSATIESVIWLPIFVFVLAIIMNVSMVFFYESQLTRIVHDGNRAFSLGRLPDSIAVQDYIIGQVAHLDADINVATTISGGFVKTDLTASAGKLMPLNLARSTFDSVQILVSAQHIVEF</sequence>
<comment type="caution">
    <text evidence="3">The sequence shown here is derived from an EMBL/GenBank/DDBJ whole genome shotgun (WGS) entry which is preliminary data.</text>
</comment>
<feature type="domain" description="TadE-like" evidence="2">
    <location>
        <begin position="28"/>
        <end position="68"/>
    </location>
</feature>
<dbReference type="InterPro" id="IPR012495">
    <property type="entry name" value="TadE-like_dom"/>
</dbReference>
<evidence type="ECO:0000313" key="4">
    <source>
        <dbReference type="Proteomes" id="UP001596403"/>
    </source>
</evidence>
<gene>
    <name evidence="3" type="ORF">ACFQAU_21380</name>
</gene>
<organism evidence="3 4">
    <name type="scientific">Sulfitobacter profundi</name>
    <dbReference type="NCBI Taxonomy" id="2679961"/>
    <lineage>
        <taxon>Bacteria</taxon>
        <taxon>Pseudomonadati</taxon>
        <taxon>Pseudomonadota</taxon>
        <taxon>Alphaproteobacteria</taxon>
        <taxon>Rhodobacterales</taxon>
        <taxon>Roseobacteraceae</taxon>
        <taxon>Sulfitobacter</taxon>
    </lineage>
</organism>
<protein>
    <submittedName>
        <fullName evidence="3">TadE/TadG family type IV pilus assembly protein</fullName>
    </submittedName>
</protein>
<feature type="transmembrane region" description="Helical" evidence="1">
    <location>
        <begin position="36"/>
        <end position="57"/>
    </location>
</feature>
<proteinExistence type="predicted"/>
<keyword evidence="4" id="KW-1185">Reference proteome</keyword>
<dbReference type="RefSeq" id="WP_132446882.1">
    <property type="nucleotide sequence ID" value="NZ_JBHSWA010000005.1"/>
</dbReference>
<keyword evidence="1" id="KW-0472">Membrane</keyword>
<reference evidence="4" key="1">
    <citation type="journal article" date="2019" name="Int. J. Syst. Evol. Microbiol.">
        <title>The Global Catalogue of Microorganisms (GCM) 10K type strain sequencing project: providing services to taxonomists for standard genome sequencing and annotation.</title>
        <authorList>
            <consortium name="The Broad Institute Genomics Platform"/>
            <consortium name="The Broad Institute Genome Sequencing Center for Infectious Disease"/>
            <person name="Wu L."/>
            <person name="Ma J."/>
        </authorList>
    </citation>
    <scope>NUCLEOTIDE SEQUENCE [LARGE SCALE GENOMIC DNA]</scope>
    <source>
        <strain evidence="4">NBRC 111368</strain>
    </source>
</reference>
<name>A0ABW1Z431_9RHOB</name>
<accession>A0ABW1Z431</accession>
<evidence type="ECO:0000313" key="3">
    <source>
        <dbReference type="EMBL" id="MFC6643884.1"/>
    </source>
</evidence>
<dbReference type="EMBL" id="JBHSWA010000005">
    <property type="protein sequence ID" value="MFC6643884.1"/>
    <property type="molecule type" value="Genomic_DNA"/>
</dbReference>
<keyword evidence="1" id="KW-0812">Transmembrane</keyword>
<keyword evidence="1" id="KW-1133">Transmembrane helix</keyword>
<dbReference type="Proteomes" id="UP001596403">
    <property type="component" value="Unassembled WGS sequence"/>
</dbReference>